<evidence type="ECO:0000256" key="2">
    <source>
        <dbReference type="ARBA" id="ARBA00022603"/>
    </source>
</evidence>
<name>A0A1B1YFV0_THEST</name>
<feature type="region of interest" description="Disordered" evidence="4">
    <location>
        <begin position="1"/>
        <end position="25"/>
    </location>
</feature>
<dbReference type="PANTHER" id="PTHR46429:SF1">
    <property type="entry name" value="23S RRNA (GUANOSINE-2'-O-)-METHYLTRANSFERASE RLMB"/>
    <property type="match status" value="1"/>
</dbReference>
<dbReference type="InterPro" id="IPR001537">
    <property type="entry name" value="SpoU_MeTrfase"/>
</dbReference>
<protein>
    <submittedName>
        <fullName evidence="6">23S rRNA (Guanosine(2251)-2'-O)-methyltransferase RlmB</fullName>
    </submittedName>
</protein>
<dbReference type="GO" id="GO:0003723">
    <property type="term" value="F:RNA binding"/>
    <property type="evidence" value="ECO:0007669"/>
    <property type="project" value="InterPro"/>
</dbReference>
<evidence type="ECO:0000313" key="7">
    <source>
        <dbReference type="Proteomes" id="UP000092971"/>
    </source>
</evidence>
<sequence>MGKRKNEDGKYYRENTGEQHEETGKIEGKNPVLEALKADRTINRIYIEKGSKDPVLEKIYAVARGKGIVVSYVEKSRLDQLSETRNHQGVIADVAPYSYADVEDILEKARNLNQPPLILILDGITDPNNLGSIVRTAECAGVHGIILPKRRAAALTPVVAKVAAGAAEYIPIARVTNLTRTIQDLKEAGLWIAGADMHGETDYSEYDYKSPLAIVIGSEGEGISRLVRENCDVLIRIPMFGKINSLNAAIAAALIVFKAAEKRAEAGIISYDK</sequence>
<dbReference type="Pfam" id="PF08032">
    <property type="entry name" value="SpoU_sub_bind"/>
    <property type="match status" value="1"/>
</dbReference>
<dbReference type="InterPro" id="IPR029028">
    <property type="entry name" value="Alpha/beta_knot_MTases"/>
</dbReference>
<evidence type="ECO:0000313" key="6">
    <source>
        <dbReference type="EMBL" id="ANW99646.1"/>
    </source>
</evidence>
<accession>A0A1B1YFV0</accession>
<dbReference type="GO" id="GO:0006396">
    <property type="term" value="P:RNA processing"/>
    <property type="evidence" value="ECO:0007669"/>
    <property type="project" value="InterPro"/>
</dbReference>
<dbReference type="InterPro" id="IPR004441">
    <property type="entry name" value="rRNA_MeTrfase_TrmH"/>
</dbReference>
<dbReference type="GO" id="GO:0005829">
    <property type="term" value="C:cytosol"/>
    <property type="evidence" value="ECO:0007669"/>
    <property type="project" value="TreeGrafter"/>
</dbReference>
<keyword evidence="3 6" id="KW-0808">Transferase</keyword>
<evidence type="ECO:0000259" key="5">
    <source>
        <dbReference type="SMART" id="SM00967"/>
    </source>
</evidence>
<dbReference type="InterPro" id="IPR029064">
    <property type="entry name" value="Ribosomal_eL30-like_sf"/>
</dbReference>
<proteinExistence type="inferred from homology"/>
<dbReference type="EMBL" id="CP014672">
    <property type="protein sequence ID" value="ANW99646.1"/>
    <property type="molecule type" value="Genomic_DNA"/>
</dbReference>
<dbReference type="Gene3D" id="3.40.1280.10">
    <property type="match status" value="1"/>
</dbReference>
<dbReference type="NCBIfam" id="TIGR00186">
    <property type="entry name" value="rRNA_methyl_3"/>
    <property type="match status" value="1"/>
</dbReference>
<dbReference type="OrthoDB" id="9794400at2"/>
<dbReference type="PANTHER" id="PTHR46429">
    <property type="entry name" value="23S RRNA (GUANOSINE-2'-O-)-METHYLTRANSFERASE RLMB"/>
    <property type="match status" value="1"/>
</dbReference>
<dbReference type="Gene3D" id="3.30.1330.30">
    <property type="match status" value="1"/>
</dbReference>
<dbReference type="SUPFAM" id="SSF75217">
    <property type="entry name" value="alpha/beta knot"/>
    <property type="match status" value="1"/>
</dbReference>
<evidence type="ECO:0000256" key="1">
    <source>
        <dbReference type="ARBA" id="ARBA00007228"/>
    </source>
</evidence>
<gene>
    <name evidence="6" type="ORF">CSTERTH_11675</name>
</gene>
<reference evidence="6 7" key="1">
    <citation type="submission" date="2016-02" db="EMBL/GenBank/DDBJ databases">
        <title>Comparison of Clostridium stercorarium subspecies using comparative genomics and transcriptomics.</title>
        <authorList>
            <person name="Schellenberg J."/>
            <person name="Thallinger G."/>
            <person name="Levin D.B."/>
            <person name="Zhang X."/>
            <person name="Alvare G."/>
            <person name="Fristensky B."/>
            <person name="Sparling R."/>
        </authorList>
    </citation>
    <scope>NUCLEOTIDE SEQUENCE [LARGE SCALE GENOMIC DNA]</scope>
    <source>
        <strain evidence="6 7">DSM 2910</strain>
    </source>
</reference>
<dbReference type="AlphaFoldDB" id="A0A1B1YFV0"/>
<dbReference type="InterPro" id="IPR013123">
    <property type="entry name" value="SpoU_subst-bd"/>
</dbReference>
<dbReference type="SUPFAM" id="SSF55315">
    <property type="entry name" value="L30e-like"/>
    <property type="match status" value="1"/>
</dbReference>
<feature type="domain" description="RNA 2-O ribose methyltransferase substrate binding" evidence="5">
    <location>
        <begin position="25"/>
        <end position="100"/>
    </location>
</feature>
<dbReference type="InterPro" id="IPR029026">
    <property type="entry name" value="tRNA_m1G_MTases_N"/>
</dbReference>
<dbReference type="GO" id="GO:0032259">
    <property type="term" value="P:methylation"/>
    <property type="evidence" value="ECO:0007669"/>
    <property type="project" value="UniProtKB-KW"/>
</dbReference>
<dbReference type="FunFam" id="3.40.1280.10:FF:000008">
    <property type="entry name" value="Group 3 RNA methyltransferase TrmH"/>
    <property type="match status" value="1"/>
</dbReference>
<dbReference type="CDD" id="cd18103">
    <property type="entry name" value="SpoU-like_RlmB"/>
    <property type="match status" value="1"/>
</dbReference>
<dbReference type="Proteomes" id="UP000092971">
    <property type="component" value="Chromosome"/>
</dbReference>
<dbReference type="SMART" id="SM00967">
    <property type="entry name" value="SpoU_sub_bind"/>
    <property type="match status" value="1"/>
</dbReference>
<dbReference type="Pfam" id="PF00588">
    <property type="entry name" value="SpoU_methylase"/>
    <property type="match status" value="1"/>
</dbReference>
<evidence type="ECO:0000256" key="4">
    <source>
        <dbReference type="SAM" id="MobiDB-lite"/>
    </source>
</evidence>
<comment type="similarity">
    <text evidence="1">Belongs to the class IV-like SAM-binding methyltransferase superfamily. RNA methyltransferase TrmH family.</text>
</comment>
<dbReference type="GO" id="GO:0008173">
    <property type="term" value="F:RNA methyltransferase activity"/>
    <property type="evidence" value="ECO:0007669"/>
    <property type="project" value="InterPro"/>
</dbReference>
<organism evidence="6 7">
    <name type="scientific">Thermoclostridium stercorarium subsp. thermolacticum DSM 2910</name>
    <dbReference type="NCBI Taxonomy" id="1121336"/>
    <lineage>
        <taxon>Bacteria</taxon>
        <taxon>Bacillati</taxon>
        <taxon>Bacillota</taxon>
        <taxon>Clostridia</taxon>
        <taxon>Eubacteriales</taxon>
        <taxon>Oscillospiraceae</taxon>
        <taxon>Thermoclostridium</taxon>
    </lineage>
</organism>
<keyword evidence="2 6" id="KW-0489">Methyltransferase</keyword>
<evidence type="ECO:0000256" key="3">
    <source>
        <dbReference type="ARBA" id="ARBA00022679"/>
    </source>
</evidence>
<dbReference type="RefSeq" id="WP_015360073.1">
    <property type="nucleotide sequence ID" value="NZ_CP014672.1"/>
</dbReference>